<evidence type="ECO:0008006" key="4">
    <source>
        <dbReference type="Google" id="ProtNLM"/>
    </source>
</evidence>
<comment type="caution">
    <text evidence="2">The sequence shown here is derived from an EMBL/GenBank/DDBJ whole genome shotgun (WGS) entry which is preliminary data.</text>
</comment>
<keyword evidence="1" id="KW-0812">Transmembrane</keyword>
<reference evidence="2 3" key="1">
    <citation type="submission" date="2024-04" db="EMBL/GenBank/DDBJ databases">
        <title>Phyllosticta paracitricarpa is synonymous to the EU quarantine fungus P. citricarpa based on phylogenomic analyses.</title>
        <authorList>
            <consortium name="Lawrence Berkeley National Laboratory"/>
            <person name="Van Ingen-Buijs V.A."/>
            <person name="Van Westerhoven A.C."/>
            <person name="Haridas S."/>
            <person name="Skiadas P."/>
            <person name="Martin F."/>
            <person name="Groenewald J.Z."/>
            <person name="Crous P.W."/>
            <person name="Seidl M.F."/>
        </authorList>
    </citation>
    <scope>NUCLEOTIDE SEQUENCE [LARGE SCALE GENOMIC DNA]</scope>
    <source>
        <strain evidence="2 3">CBS 123371</strain>
    </source>
</reference>
<evidence type="ECO:0000256" key="1">
    <source>
        <dbReference type="SAM" id="Phobius"/>
    </source>
</evidence>
<sequence length="90" mass="9795">MRFARGCNSRPLLTFWPPLLALRLCFCYASGAAVALLSSLFIPRHDAGLLVSCECLSALTRCSSPARTELGPFSVHSNSKAGTFFVLWTD</sequence>
<dbReference type="EMBL" id="JBBPHU010000003">
    <property type="protein sequence ID" value="KAK7519998.1"/>
    <property type="molecule type" value="Genomic_DNA"/>
</dbReference>
<accession>A0ABR1KR30</accession>
<keyword evidence="3" id="KW-1185">Reference proteome</keyword>
<name>A0ABR1KR30_9PEZI</name>
<protein>
    <recommendedName>
        <fullName evidence="4">Secreted protein</fullName>
    </recommendedName>
</protein>
<proteinExistence type="predicted"/>
<gene>
    <name evidence="2" type="ORF">IWZ03DRAFT_126708</name>
</gene>
<organism evidence="2 3">
    <name type="scientific">Phyllosticta citriasiana</name>
    <dbReference type="NCBI Taxonomy" id="595635"/>
    <lineage>
        <taxon>Eukaryota</taxon>
        <taxon>Fungi</taxon>
        <taxon>Dikarya</taxon>
        <taxon>Ascomycota</taxon>
        <taxon>Pezizomycotina</taxon>
        <taxon>Dothideomycetes</taxon>
        <taxon>Dothideomycetes incertae sedis</taxon>
        <taxon>Botryosphaeriales</taxon>
        <taxon>Phyllostictaceae</taxon>
        <taxon>Phyllosticta</taxon>
    </lineage>
</organism>
<evidence type="ECO:0000313" key="3">
    <source>
        <dbReference type="Proteomes" id="UP001363622"/>
    </source>
</evidence>
<dbReference type="Proteomes" id="UP001363622">
    <property type="component" value="Unassembled WGS sequence"/>
</dbReference>
<keyword evidence="1" id="KW-1133">Transmembrane helix</keyword>
<feature type="transmembrane region" description="Helical" evidence="1">
    <location>
        <begin position="20"/>
        <end position="42"/>
    </location>
</feature>
<keyword evidence="1" id="KW-0472">Membrane</keyword>
<evidence type="ECO:0000313" key="2">
    <source>
        <dbReference type="EMBL" id="KAK7519998.1"/>
    </source>
</evidence>